<sequence length="122" mass="13517">MALIPDRRYKMFNDKLEVGQLAMIIGCSKPENRSIIGKVVTVEAITSTGDDCSEFFEECRKRLIESKSGMAFCSGVTAPVKAFASDGTPLLDGITRLKLKYLMPIPKLKESEIQKEKELEAA</sequence>
<gene>
    <name evidence="1" type="ORF">PPSC2_42</name>
</gene>
<name>A0A2R2YAL5_9CAUD</name>
<evidence type="ECO:0000313" key="2">
    <source>
        <dbReference type="Proteomes" id="UP000244827"/>
    </source>
</evidence>
<keyword evidence="2" id="KW-1185">Reference proteome</keyword>
<dbReference type="Proteomes" id="UP000244827">
    <property type="component" value="Segment"/>
</dbReference>
<protein>
    <submittedName>
        <fullName evidence="1">Uncharacterized protein</fullName>
    </submittedName>
</protein>
<accession>A0A2R2YAL5</accession>
<evidence type="ECO:0000313" key="1">
    <source>
        <dbReference type="EMBL" id="ATN92805.1"/>
    </source>
</evidence>
<dbReference type="EMBL" id="MF893340">
    <property type="protein sequence ID" value="ATN92805.1"/>
    <property type="molecule type" value="Genomic_DNA"/>
</dbReference>
<reference evidence="1 2" key="1">
    <citation type="journal article" date="2018" name="Arch. Virol.">
        <title>Genomic characterization and phylogenetic analysis of the novel Pseudomonas phage PPSC2.</title>
        <authorList>
            <person name="Wu X."/>
            <person name="Wu Y."/>
            <person name="Tang Y."/>
            <person name="Gan B."/>
        </authorList>
    </citation>
    <scope>NUCLEOTIDE SEQUENCE [LARGE SCALE GENOMIC DNA]</scope>
</reference>
<proteinExistence type="predicted"/>
<organism evidence="1 2">
    <name type="scientific">Pseudomonas phage PPSC2</name>
    <dbReference type="NCBI Taxonomy" id="2041350"/>
    <lineage>
        <taxon>Viruses</taxon>
        <taxon>Duplodnaviria</taxon>
        <taxon>Heunggongvirae</taxon>
        <taxon>Uroviricota</taxon>
        <taxon>Caudoviricetes</taxon>
        <taxon>Vandenendeviridae</taxon>
        <taxon>Gorskivirinae</taxon>
        <taxon>Shenlongvirus</taxon>
        <taxon>Shenlongvirus PPSC2</taxon>
    </lineage>
</organism>